<name>A0A0A9AUX8_ARUDO</name>
<accession>A0A0A9AUX8</accession>
<reference evidence="2" key="1">
    <citation type="submission" date="2014-09" db="EMBL/GenBank/DDBJ databases">
        <authorList>
            <person name="Magalhaes I.L.F."/>
            <person name="Oliveira U."/>
            <person name="Santos F.R."/>
            <person name="Vidigal T.H.D.A."/>
            <person name="Brescovit A.D."/>
            <person name="Santos A.J."/>
        </authorList>
    </citation>
    <scope>NUCLEOTIDE SEQUENCE</scope>
    <source>
        <tissue evidence="2">Shoot tissue taken approximately 20 cm above the soil surface</tissue>
    </source>
</reference>
<dbReference type="AlphaFoldDB" id="A0A0A9AUX8"/>
<evidence type="ECO:0000313" key="2">
    <source>
        <dbReference type="EMBL" id="JAD53653.1"/>
    </source>
</evidence>
<evidence type="ECO:0000256" key="1">
    <source>
        <dbReference type="SAM" id="MobiDB-lite"/>
    </source>
</evidence>
<dbReference type="EMBL" id="GBRH01244242">
    <property type="protein sequence ID" value="JAD53653.1"/>
    <property type="molecule type" value="Transcribed_RNA"/>
</dbReference>
<feature type="region of interest" description="Disordered" evidence="1">
    <location>
        <begin position="31"/>
        <end position="55"/>
    </location>
</feature>
<proteinExistence type="predicted"/>
<sequence length="63" mass="6497">MLPFLHRLPLFGGLERHVGDVTEGAVHRHRGEAGAVEVGGGDDADGPLGDGDDLRGQVLAQVG</sequence>
<reference evidence="2" key="2">
    <citation type="journal article" date="2015" name="Data Brief">
        <title>Shoot transcriptome of the giant reed, Arundo donax.</title>
        <authorList>
            <person name="Barrero R.A."/>
            <person name="Guerrero F.D."/>
            <person name="Moolhuijzen P."/>
            <person name="Goolsby J.A."/>
            <person name="Tidwell J."/>
            <person name="Bellgard S.E."/>
            <person name="Bellgard M.I."/>
        </authorList>
    </citation>
    <scope>NUCLEOTIDE SEQUENCE</scope>
    <source>
        <tissue evidence="2">Shoot tissue taken approximately 20 cm above the soil surface</tissue>
    </source>
</reference>
<protein>
    <submittedName>
        <fullName evidence="2">Uncharacterized protein</fullName>
    </submittedName>
</protein>
<organism evidence="2">
    <name type="scientific">Arundo donax</name>
    <name type="common">Giant reed</name>
    <name type="synonym">Donax arundinaceus</name>
    <dbReference type="NCBI Taxonomy" id="35708"/>
    <lineage>
        <taxon>Eukaryota</taxon>
        <taxon>Viridiplantae</taxon>
        <taxon>Streptophyta</taxon>
        <taxon>Embryophyta</taxon>
        <taxon>Tracheophyta</taxon>
        <taxon>Spermatophyta</taxon>
        <taxon>Magnoliopsida</taxon>
        <taxon>Liliopsida</taxon>
        <taxon>Poales</taxon>
        <taxon>Poaceae</taxon>
        <taxon>PACMAD clade</taxon>
        <taxon>Arundinoideae</taxon>
        <taxon>Arundineae</taxon>
        <taxon>Arundo</taxon>
    </lineage>
</organism>